<dbReference type="OrthoDB" id="5487671at2"/>
<dbReference type="PANTHER" id="PTHR43493">
    <property type="entry name" value="DNA GYRASE/TOPOISOMERASE SUBUNIT A"/>
    <property type="match status" value="1"/>
</dbReference>
<dbReference type="RefSeq" id="WP_146976937.1">
    <property type="nucleotide sequence ID" value="NZ_VOSL01000141.1"/>
</dbReference>
<evidence type="ECO:0000313" key="1">
    <source>
        <dbReference type="EMBL" id="TXD32029.1"/>
    </source>
</evidence>
<dbReference type="EMBL" id="VOSL01000141">
    <property type="protein sequence ID" value="TXD32029.1"/>
    <property type="molecule type" value="Genomic_DNA"/>
</dbReference>
<accession>A0A5C6WU15</accession>
<dbReference type="Proteomes" id="UP000321046">
    <property type="component" value="Unassembled WGS sequence"/>
</dbReference>
<dbReference type="PANTHER" id="PTHR43493:SF5">
    <property type="entry name" value="DNA GYRASE SUBUNIT A, CHLOROPLASTIC_MITOCHONDRIAL"/>
    <property type="match status" value="1"/>
</dbReference>
<dbReference type="SUPFAM" id="SSF101904">
    <property type="entry name" value="GyrA/ParC C-terminal domain-like"/>
    <property type="match status" value="1"/>
</dbReference>
<evidence type="ECO:0000313" key="2">
    <source>
        <dbReference type="Proteomes" id="UP000321046"/>
    </source>
</evidence>
<dbReference type="GO" id="GO:0009330">
    <property type="term" value="C:DNA topoisomerase type II (double strand cut, ATP-hydrolyzing) complex"/>
    <property type="evidence" value="ECO:0007669"/>
    <property type="project" value="TreeGrafter"/>
</dbReference>
<reference evidence="1 2" key="1">
    <citation type="submission" date="2019-08" db="EMBL/GenBank/DDBJ databases">
        <title>Bradymonadales sp. TMQ2.</title>
        <authorList>
            <person name="Liang Q."/>
        </authorList>
    </citation>
    <scope>NUCLEOTIDE SEQUENCE [LARGE SCALE GENOMIC DNA]</scope>
    <source>
        <strain evidence="1 2">TMQ2</strain>
    </source>
</reference>
<dbReference type="InterPro" id="IPR035516">
    <property type="entry name" value="Gyrase/topoIV_suA_C"/>
</dbReference>
<dbReference type="GO" id="GO:0005524">
    <property type="term" value="F:ATP binding"/>
    <property type="evidence" value="ECO:0007669"/>
    <property type="project" value="InterPro"/>
</dbReference>
<dbReference type="GO" id="GO:0003677">
    <property type="term" value="F:DNA binding"/>
    <property type="evidence" value="ECO:0007669"/>
    <property type="project" value="InterPro"/>
</dbReference>
<evidence type="ECO:0008006" key="3">
    <source>
        <dbReference type="Google" id="ProtNLM"/>
    </source>
</evidence>
<protein>
    <recommendedName>
        <fullName evidence="3">DNA gyrase subunit A</fullName>
    </recommendedName>
</protein>
<dbReference type="InterPro" id="IPR050220">
    <property type="entry name" value="Type_II_DNA_Topoisomerases"/>
</dbReference>
<comment type="caution">
    <text evidence="1">The sequence shown here is derived from an EMBL/GenBank/DDBJ whole genome shotgun (WGS) entry which is preliminary data.</text>
</comment>
<dbReference type="GO" id="GO:0006265">
    <property type="term" value="P:DNA topological change"/>
    <property type="evidence" value="ECO:0007669"/>
    <property type="project" value="InterPro"/>
</dbReference>
<name>A0A5C6WU15_9DELT</name>
<sequence length="381" mass="40639">MVEKEAVIKALVEAAKDASADEESTMPEALRAEAREAFGEVEGALWAALVEAVGGKRRSARSEPTQVDRVVGEAYEHPLYVETSQGLLYAMHGPDLEVGEGPESIESPEGIGEVVDVTWVGEGDAIYIFSNEGRFYGVDPRMIPLWDRRGEGRTIRDVLRLSGEEQARFLVPRRQIATGRVVHVTAQGKGKASDGAEFDKGDGLDRSGREAFLLNEDDAAVAVMAVGRSATIFCASAQGQGIHFEASELRSMGRKAVGVNLMKLGGEDDAIVSAFEGTRVRQLAVVTAEGLGKRVEFGEFRTQGRGGAGMQVLRLNPGDRVAGVVACNPGEDLGLILSSGRVWRLPAAEFSLMGRSAKGSKVVELEDGEEVLKLVALPCGG</sequence>
<dbReference type="AlphaFoldDB" id="A0A5C6WU15"/>
<dbReference type="Pfam" id="PF03989">
    <property type="entry name" value="DNA_gyraseA_C"/>
    <property type="match status" value="3"/>
</dbReference>
<proteinExistence type="predicted"/>
<dbReference type="InterPro" id="IPR006691">
    <property type="entry name" value="GyrA/parC_rep"/>
</dbReference>
<organism evidence="1 2">
    <name type="scientific">Lujinxingia vulgaris</name>
    <dbReference type="NCBI Taxonomy" id="2600176"/>
    <lineage>
        <taxon>Bacteria</taxon>
        <taxon>Deltaproteobacteria</taxon>
        <taxon>Bradymonadales</taxon>
        <taxon>Lujinxingiaceae</taxon>
        <taxon>Lujinxingia</taxon>
    </lineage>
</organism>
<gene>
    <name evidence="1" type="ORF">FRC96_19190</name>
</gene>
<dbReference type="GO" id="GO:0003918">
    <property type="term" value="F:DNA topoisomerase type II (double strand cut, ATP-hydrolyzing) activity"/>
    <property type="evidence" value="ECO:0007669"/>
    <property type="project" value="TreeGrafter"/>
</dbReference>
<dbReference type="Gene3D" id="2.120.10.90">
    <property type="entry name" value="DNA gyrase/topoisomerase IV, subunit A, C-terminal"/>
    <property type="match status" value="1"/>
</dbReference>